<comment type="similarity">
    <text evidence="1">Belongs to the peptidase S49 family.</text>
</comment>
<evidence type="ECO:0000256" key="5">
    <source>
        <dbReference type="SAM" id="Phobius"/>
    </source>
</evidence>
<keyword evidence="5" id="KW-0812">Transmembrane</keyword>
<protein>
    <submittedName>
        <fullName evidence="7">Signal peptide peptidase SppA</fullName>
    </submittedName>
</protein>
<dbReference type="PANTHER" id="PTHR42987">
    <property type="entry name" value="PEPTIDASE S49"/>
    <property type="match status" value="1"/>
</dbReference>
<dbReference type="NCBIfam" id="TIGR00706">
    <property type="entry name" value="SppA_dom"/>
    <property type="match status" value="1"/>
</dbReference>
<dbReference type="PANTHER" id="PTHR42987:SF4">
    <property type="entry name" value="PROTEASE SOHB-RELATED"/>
    <property type="match status" value="1"/>
</dbReference>
<dbReference type="InterPro" id="IPR029045">
    <property type="entry name" value="ClpP/crotonase-like_dom_sf"/>
</dbReference>
<accession>A0A8T5UPY3</accession>
<keyword evidence="8" id="KW-1185">Reference proteome</keyword>
<dbReference type="InterPro" id="IPR004635">
    <property type="entry name" value="Pept_S49_SppA"/>
</dbReference>
<evidence type="ECO:0000256" key="1">
    <source>
        <dbReference type="ARBA" id="ARBA00008683"/>
    </source>
</evidence>
<dbReference type="AlphaFoldDB" id="A0A8T5UPY3"/>
<comment type="caution">
    <text evidence="7">The sequence shown here is derived from an EMBL/GenBank/DDBJ whole genome shotgun (WGS) entry which is preliminary data.</text>
</comment>
<name>A0A8T5UPY3_9EURY</name>
<evidence type="ECO:0000313" key="7">
    <source>
        <dbReference type="EMBL" id="MBZ2165858.1"/>
    </source>
</evidence>
<gene>
    <name evidence="7" type="primary">sppA</name>
    <name evidence="7" type="ORF">K8N75_07385</name>
</gene>
<dbReference type="InterPro" id="IPR002142">
    <property type="entry name" value="Peptidase_S49"/>
</dbReference>
<keyword evidence="3" id="KW-0378">Hydrolase</keyword>
<dbReference type="Proteomes" id="UP000825933">
    <property type="component" value="Unassembled WGS sequence"/>
</dbReference>
<dbReference type="GO" id="GO:0008236">
    <property type="term" value="F:serine-type peptidase activity"/>
    <property type="evidence" value="ECO:0007669"/>
    <property type="project" value="UniProtKB-KW"/>
</dbReference>
<sequence length="313" mass="32925">MKRDSKIVLSIVFGGLFFIIILILGISALVGSSNGTINMSPNGDTVAIIPLQGEIAYGSSGINGGSVITPETVQDAISKAEADSSVSSILLDVNSPGGSPVASEEIMEIIKDSKKPVVVWISDVGASGAYLAASSADKIVASPSSMVGSIGVIMELTDLSKYYQMNGINKYSIKAGQYKDMGADYRNLTTDEKNMLQGMVDQDYDHFITIVSDNRHLDKNYTSSIAEGKIYTGTQAKDLKLVDDTGGKTHALDIAAKLGGIKGSYNTVTISTTSGLLDILNSLSSKIAYSIGLGIGNNLKNGTDNNINMPSIY</sequence>
<dbReference type="CDD" id="cd07023">
    <property type="entry name" value="S49_Sppa_N_C"/>
    <property type="match status" value="1"/>
</dbReference>
<evidence type="ECO:0000256" key="2">
    <source>
        <dbReference type="ARBA" id="ARBA00022670"/>
    </source>
</evidence>
<reference evidence="8" key="1">
    <citation type="journal article" date="2022" name="Microbiol. Resour. Announc.">
        <title>Draft Genome Sequence of a Methanogenic Archaeon from West Spitsbergen Permafrost.</title>
        <authorList>
            <person name="Trubitsyn V."/>
            <person name="Rivkina E."/>
            <person name="Shcherbakova V."/>
        </authorList>
    </citation>
    <scope>NUCLEOTIDE SEQUENCE [LARGE SCALE GENOMIC DNA]</scope>
    <source>
        <strain evidence="8">VT</strain>
    </source>
</reference>
<feature type="transmembrane region" description="Helical" evidence="5">
    <location>
        <begin position="7"/>
        <end position="30"/>
    </location>
</feature>
<dbReference type="GO" id="GO:0006508">
    <property type="term" value="P:proteolysis"/>
    <property type="evidence" value="ECO:0007669"/>
    <property type="project" value="UniProtKB-KW"/>
</dbReference>
<evidence type="ECO:0000259" key="6">
    <source>
        <dbReference type="Pfam" id="PF01343"/>
    </source>
</evidence>
<evidence type="ECO:0000313" key="8">
    <source>
        <dbReference type="Proteomes" id="UP000825933"/>
    </source>
</evidence>
<dbReference type="Gene3D" id="6.20.330.10">
    <property type="match status" value="1"/>
</dbReference>
<organism evidence="7 8">
    <name type="scientific">Methanobacterium spitsbergense</name>
    <dbReference type="NCBI Taxonomy" id="2874285"/>
    <lineage>
        <taxon>Archaea</taxon>
        <taxon>Methanobacteriati</taxon>
        <taxon>Methanobacteriota</taxon>
        <taxon>Methanomada group</taxon>
        <taxon>Methanobacteria</taxon>
        <taxon>Methanobacteriales</taxon>
        <taxon>Methanobacteriaceae</taxon>
        <taxon>Methanobacterium</taxon>
    </lineage>
</organism>
<evidence type="ECO:0000256" key="3">
    <source>
        <dbReference type="ARBA" id="ARBA00022801"/>
    </source>
</evidence>
<dbReference type="RefSeq" id="WP_223791436.1">
    <property type="nucleotide sequence ID" value="NZ_JAIOUQ010000007.1"/>
</dbReference>
<dbReference type="InterPro" id="IPR047272">
    <property type="entry name" value="S49_SppA_C"/>
</dbReference>
<dbReference type="EMBL" id="JAIOUQ010000007">
    <property type="protein sequence ID" value="MBZ2165858.1"/>
    <property type="molecule type" value="Genomic_DNA"/>
</dbReference>
<feature type="domain" description="Peptidase S49" evidence="6">
    <location>
        <begin position="111"/>
        <end position="260"/>
    </location>
</feature>
<keyword evidence="4" id="KW-0720">Serine protease</keyword>
<dbReference type="SUPFAM" id="SSF52096">
    <property type="entry name" value="ClpP/crotonase"/>
    <property type="match status" value="1"/>
</dbReference>
<evidence type="ECO:0000256" key="4">
    <source>
        <dbReference type="ARBA" id="ARBA00022825"/>
    </source>
</evidence>
<dbReference type="Pfam" id="PF01343">
    <property type="entry name" value="Peptidase_S49"/>
    <property type="match status" value="1"/>
</dbReference>
<dbReference type="Gene3D" id="3.90.226.10">
    <property type="entry name" value="2-enoyl-CoA Hydratase, Chain A, domain 1"/>
    <property type="match status" value="1"/>
</dbReference>
<keyword evidence="5" id="KW-1133">Transmembrane helix</keyword>
<keyword evidence="5" id="KW-0472">Membrane</keyword>
<keyword evidence="2" id="KW-0645">Protease</keyword>
<proteinExistence type="inferred from homology"/>